<comment type="caution">
    <text evidence="1">The sequence shown here is derived from an EMBL/GenBank/DDBJ whole genome shotgun (WGS) entry which is preliminary data.</text>
</comment>
<reference evidence="1 2" key="1">
    <citation type="journal article" date="2019" name="BMC Genomics">
        <title>New insights from Opisthorchis felineus genome: update on genomics of the epidemiologically important liver flukes.</title>
        <authorList>
            <person name="Ershov N.I."/>
            <person name="Mordvinov V.A."/>
            <person name="Prokhortchouk E.B."/>
            <person name="Pakharukova M.Y."/>
            <person name="Gunbin K.V."/>
            <person name="Ustyantsev K."/>
            <person name="Genaev M.A."/>
            <person name="Blinov A.G."/>
            <person name="Mazur A."/>
            <person name="Boulygina E."/>
            <person name="Tsygankova S."/>
            <person name="Khrameeva E."/>
            <person name="Chekanov N."/>
            <person name="Fan G."/>
            <person name="Xiao A."/>
            <person name="Zhang H."/>
            <person name="Xu X."/>
            <person name="Yang H."/>
            <person name="Solovyev V."/>
            <person name="Lee S.M."/>
            <person name="Liu X."/>
            <person name="Afonnikov D.A."/>
            <person name="Skryabin K.G."/>
        </authorList>
    </citation>
    <scope>NUCLEOTIDE SEQUENCE [LARGE SCALE GENOMIC DNA]</scope>
    <source>
        <strain evidence="1">AK-0245</strain>
        <tissue evidence="1">Whole organism</tissue>
    </source>
</reference>
<dbReference type="EMBL" id="SJOL01001577">
    <property type="protein sequence ID" value="TGZ74700.1"/>
    <property type="molecule type" value="Genomic_DNA"/>
</dbReference>
<evidence type="ECO:0000313" key="2">
    <source>
        <dbReference type="Proteomes" id="UP000308267"/>
    </source>
</evidence>
<sequence>MAFLHPPFIAENWNFSPRLLMKATVYTLSRNWSTVPSTENNVGFPHSLSRIDGLCFPTISYAHYSIVPVFLRFPVISSVKFHPFLSPRLSLPPQQVANAVFYCSAHPHMVLSIILEFLVQLDCPVMKNDCCKQQCTLLTT</sequence>
<organism evidence="1 2">
    <name type="scientific">Opisthorchis felineus</name>
    <dbReference type="NCBI Taxonomy" id="147828"/>
    <lineage>
        <taxon>Eukaryota</taxon>
        <taxon>Metazoa</taxon>
        <taxon>Spiralia</taxon>
        <taxon>Lophotrochozoa</taxon>
        <taxon>Platyhelminthes</taxon>
        <taxon>Trematoda</taxon>
        <taxon>Digenea</taxon>
        <taxon>Opisthorchiida</taxon>
        <taxon>Opisthorchiata</taxon>
        <taxon>Opisthorchiidae</taxon>
        <taxon>Opisthorchis</taxon>
    </lineage>
</organism>
<accession>A0A4S2MDF5</accession>
<proteinExistence type="predicted"/>
<name>A0A4S2MDF5_OPIFE</name>
<dbReference type="Proteomes" id="UP000308267">
    <property type="component" value="Unassembled WGS sequence"/>
</dbReference>
<keyword evidence="2" id="KW-1185">Reference proteome</keyword>
<dbReference type="AlphaFoldDB" id="A0A4S2MDF5"/>
<gene>
    <name evidence="1" type="ORF">CRM22_000804</name>
</gene>
<evidence type="ECO:0000313" key="1">
    <source>
        <dbReference type="EMBL" id="TGZ74700.1"/>
    </source>
</evidence>
<protein>
    <submittedName>
        <fullName evidence="1">Uncharacterized protein</fullName>
    </submittedName>
</protein>